<proteinExistence type="predicted"/>
<protein>
    <submittedName>
        <fullName evidence="2">Uncharacterized protein</fullName>
    </submittedName>
</protein>
<gene>
    <name evidence="2" type="ORF">NDU88_006097</name>
</gene>
<dbReference type="Proteomes" id="UP001066276">
    <property type="component" value="Chromosome 7"/>
</dbReference>
<sequence>MGKRKARNSPPGGNAQPKIPKLFQTSRASSGCVTDDIENFIEEVEALLTKKDKDPQKCLKNGSLTTFLKPCEKGKIPTSDATTRLLPCQNKGGPYGALSSVEETPARSVIAHEIPCSNRFSVLESLGHNEDLDVSNDQSTSQHPIFPSQKDLLTLVVELKEEVKDLKTSLAEVLSLLRSKSTAREFCNPNNCEPFTKTRPHKVPVSKEIKEKSPLRAPSAQDQACTGLSSGHNSFSGIKNPYVSTSAHPTHARVANPAQNAYQSRDCGHSIYMCRVPSLATNITEDTTSLKNKVIHWVRHTRQCSSVIHSDIILAQRYPTSEGQLDIIKLTLSTPDLVRSLLSLEM</sequence>
<name>A0AAV7PKI0_PLEWA</name>
<evidence type="ECO:0000256" key="1">
    <source>
        <dbReference type="SAM" id="MobiDB-lite"/>
    </source>
</evidence>
<feature type="region of interest" description="Disordered" evidence="1">
    <location>
        <begin position="1"/>
        <end position="21"/>
    </location>
</feature>
<accession>A0AAV7PKI0</accession>
<comment type="caution">
    <text evidence="2">The sequence shown here is derived from an EMBL/GenBank/DDBJ whole genome shotgun (WGS) entry which is preliminary data.</text>
</comment>
<dbReference type="AlphaFoldDB" id="A0AAV7PKI0"/>
<keyword evidence="3" id="KW-1185">Reference proteome</keyword>
<evidence type="ECO:0000313" key="2">
    <source>
        <dbReference type="EMBL" id="KAJ1127704.1"/>
    </source>
</evidence>
<reference evidence="2" key="1">
    <citation type="journal article" date="2022" name="bioRxiv">
        <title>Sequencing and chromosome-scale assembly of the giantPleurodeles waltlgenome.</title>
        <authorList>
            <person name="Brown T."/>
            <person name="Elewa A."/>
            <person name="Iarovenko S."/>
            <person name="Subramanian E."/>
            <person name="Araus A.J."/>
            <person name="Petzold A."/>
            <person name="Susuki M."/>
            <person name="Suzuki K.-i.T."/>
            <person name="Hayashi T."/>
            <person name="Toyoda A."/>
            <person name="Oliveira C."/>
            <person name="Osipova E."/>
            <person name="Leigh N.D."/>
            <person name="Simon A."/>
            <person name="Yun M.H."/>
        </authorList>
    </citation>
    <scope>NUCLEOTIDE SEQUENCE</scope>
    <source>
        <strain evidence="2">20211129_DDA</strain>
        <tissue evidence="2">Liver</tissue>
    </source>
</reference>
<evidence type="ECO:0000313" key="3">
    <source>
        <dbReference type="Proteomes" id="UP001066276"/>
    </source>
</evidence>
<dbReference type="EMBL" id="JANPWB010000011">
    <property type="protein sequence ID" value="KAJ1127704.1"/>
    <property type="molecule type" value="Genomic_DNA"/>
</dbReference>
<organism evidence="2 3">
    <name type="scientific">Pleurodeles waltl</name>
    <name type="common">Iberian ribbed newt</name>
    <dbReference type="NCBI Taxonomy" id="8319"/>
    <lineage>
        <taxon>Eukaryota</taxon>
        <taxon>Metazoa</taxon>
        <taxon>Chordata</taxon>
        <taxon>Craniata</taxon>
        <taxon>Vertebrata</taxon>
        <taxon>Euteleostomi</taxon>
        <taxon>Amphibia</taxon>
        <taxon>Batrachia</taxon>
        <taxon>Caudata</taxon>
        <taxon>Salamandroidea</taxon>
        <taxon>Salamandridae</taxon>
        <taxon>Pleurodelinae</taxon>
        <taxon>Pleurodeles</taxon>
    </lineage>
</organism>